<dbReference type="Proteomes" id="UP000618931">
    <property type="component" value="Unassembled WGS sequence"/>
</dbReference>
<reference evidence="2 3" key="1">
    <citation type="submission" date="2020-11" db="EMBL/GenBank/DDBJ databases">
        <authorList>
            <person name="Kim M.K."/>
        </authorList>
    </citation>
    <scope>NUCLEOTIDE SEQUENCE [LARGE SCALE GENOMIC DNA]</scope>
    <source>
        <strain evidence="2 3">BT662</strain>
    </source>
</reference>
<feature type="signal peptide" evidence="1">
    <location>
        <begin position="1"/>
        <end position="21"/>
    </location>
</feature>
<keyword evidence="1" id="KW-0732">Signal</keyword>
<organism evidence="2 3">
    <name type="scientific">Hymenobacter ruricola</name>
    <dbReference type="NCBI Taxonomy" id="2791023"/>
    <lineage>
        <taxon>Bacteria</taxon>
        <taxon>Pseudomonadati</taxon>
        <taxon>Bacteroidota</taxon>
        <taxon>Cytophagia</taxon>
        <taxon>Cytophagales</taxon>
        <taxon>Hymenobacteraceae</taxon>
        <taxon>Hymenobacter</taxon>
    </lineage>
</organism>
<comment type="caution">
    <text evidence="2">The sequence shown here is derived from an EMBL/GenBank/DDBJ whole genome shotgun (WGS) entry which is preliminary data.</text>
</comment>
<feature type="chain" id="PRO_5045717499" evidence="1">
    <location>
        <begin position="22"/>
        <end position="66"/>
    </location>
</feature>
<accession>A0ABS0HYP5</accession>
<sequence length="66" mass="7502">MRTLCFLLLAVLLLDAPAANAYRLLGIGRPSARQRQKYSYMLNGRRVRRVHRQPVRPRGAALQSPS</sequence>
<dbReference type="RefSeq" id="WP_196291287.1">
    <property type="nucleotide sequence ID" value="NZ_JADQDM010000001.1"/>
</dbReference>
<gene>
    <name evidence="2" type="ORF">I2H31_01785</name>
</gene>
<evidence type="ECO:0000256" key="1">
    <source>
        <dbReference type="SAM" id="SignalP"/>
    </source>
</evidence>
<evidence type="ECO:0000313" key="2">
    <source>
        <dbReference type="EMBL" id="MBF9219821.1"/>
    </source>
</evidence>
<keyword evidence="3" id="KW-1185">Reference proteome</keyword>
<dbReference type="EMBL" id="JADQDM010000001">
    <property type="protein sequence ID" value="MBF9219821.1"/>
    <property type="molecule type" value="Genomic_DNA"/>
</dbReference>
<name>A0ABS0HYP5_9BACT</name>
<evidence type="ECO:0000313" key="3">
    <source>
        <dbReference type="Proteomes" id="UP000618931"/>
    </source>
</evidence>
<protein>
    <submittedName>
        <fullName evidence="2">Uncharacterized protein</fullName>
    </submittedName>
</protein>
<proteinExistence type="predicted"/>